<dbReference type="InterPro" id="IPR044726">
    <property type="entry name" value="ABCC_6TM_D2"/>
</dbReference>
<feature type="transmembrane region" description="Helical" evidence="10">
    <location>
        <begin position="861"/>
        <end position="894"/>
    </location>
</feature>
<evidence type="ECO:0000256" key="8">
    <source>
        <dbReference type="ARBA" id="ARBA00022989"/>
    </source>
</evidence>
<dbReference type="EMBL" id="CAJZBQ010000033">
    <property type="protein sequence ID" value="CAG9322900.1"/>
    <property type="molecule type" value="Genomic_DNA"/>
</dbReference>
<evidence type="ECO:0000259" key="12">
    <source>
        <dbReference type="PROSITE" id="PS50929"/>
    </source>
</evidence>
<dbReference type="InterPro" id="IPR027417">
    <property type="entry name" value="P-loop_NTPase"/>
</dbReference>
<dbReference type="Gene3D" id="1.20.1560.10">
    <property type="entry name" value="ABC transporter type 1, transmembrane domain"/>
    <property type="match status" value="2"/>
</dbReference>
<dbReference type="PANTHER" id="PTHR24223:SF456">
    <property type="entry name" value="MULTIDRUG RESISTANCE-ASSOCIATED PROTEIN LETHAL(2)03659"/>
    <property type="match status" value="1"/>
</dbReference>
<dbReference type="InterPro" id="IPR036640">
    <property type="entry name" value="ABC1_TM_sf"/>
</dbReference>
<feature type="transmembrane region" description="Helical" evidence="10">
    <location>
        <begin position="195"/>
        <end position="217"/>
    </location>
</feature>
<feature type="transmembrane region" description="Helical" evidence="10">
    <location>
        <begin position="125"/>
        <end position="143"/>
    </location>
</feature>
<dbReference type="CDD" id="cd18579">
    <property type="entry name" value="ABC_6TM_ABCC_D1"/>
    <property type="match status" value="1"/>
</dbReference>
<feature type="transmembrane region" description="Helical" evidence="10">
    <location>
        <begin position="684"/>
        <end position="707"/>
    </location>
</feature>
<comment type="subcellular location">
    <subcellularLocation>
        <location evidence="1">Membrane</location>
        <topology evidence="1">Multi-pass membrane protein</topology>
    </subcellularLocation>
</comment>
<dbReference type="SUPFAM" id="SSF52540">
    <property type="entry name" value="P-loop containing nucleoside triphosphate hydrolases"/>
    <property type="match status" value="2"/>
</dbReference>
<evidence type="ECO:0000256" key="2">
    <source>
        <dbReference type="ARBA" id="ARBA00009726"/>
    </source>
</evidence>
<dbReference type="FunFam" id="3.40.50.300:FF:000997">
    <property type="entry name" value="Multidrug resistance-associated protein 1"/>
    <property type="match status" value="1"/>
</dbReference>
<keyword evidence="7" id="KW-0067">ATP-binding</keyword>
<dbReference type="CDD" id="cd03244">
    <property type="entry name" value="ABCC_MRP_domain2"/>
    <property type="match status" value="1"/>
</dbReference>
<evidence type="ECO:0000256" key="10">
    <source>
        <dbReference type="SAM" id="Phobius"/>
    </source>
</evidence>
<dbReference type="SMART" id="SM00382">
    <property type="entry name" value="AAA"/>
    <property type="match status" value="2"/>
</dbReference>
<organism evidence="13 14">
    <name type="scientific">Blepharisma stoltei</name>
    <dbReference type="NCBI Taxonomy" id="1481888"/>
    <lineage>
        <taxon>Eukaryota</taxon>
        <taxon>Sar</taxon>
        <taxon>Alveolata</taxon>
        <taxon>Ciliophora</taxon>
        <taxon>Postciliodesmatophora</taxon>
        <taxon>Heterotrichea</taxon>
        <taxon>Heterotrichida</taxon>
        <taxon>Blepharismidae</taxon>
        <taxon>Blepharisma</taxon>
    </lineage>
</organism>
<evidence type="ECO:0000313" key="13">
    <source>
        <dbReference type="EMBL" id="CAG9322900.1"/>
    </source>
</evidence>
<feature type="transmembrane region" description="Helical" evidence="10">
    <location>
        <begin position="346"/>
        <end position="368"/>
    </location>
</feature>
<keyword evidence="6" id="KW-0547">Nucleotide-binding</keyword>
<proteinExistence type="inferred from homology"/>
<dbReference type="PROSITE" id="PS00211">
    <property type="entry name" value="ABC_TRANSPORTER_1"/>
    <property type="match status" value="2"/>
</dbReference>
<dbReference type="PANTHER" id="PTHR24223">
    <property type="entry name" value="ATP-BINDING CASSETTE SUB-FAMILY C"/>
    <property type="match status" value="1"/>
</dbReference>
<reference evidence="13" key="1">
    <citation type="submission" date="2021-09" db="EMBL/GenBank/DDBJ databases">
        <authorList>
            <consortium name="AG Swart"/>
            <person name="Singh M."/>
            <person name="Singh A."/>
            <person name="Seah K."/>
            <person name="Emmerich C."/>
        </authorList>
    </citation>
    <scope>NUCLEOTIDE SEQUENCE</scope>
    <source>
        <strain evidence="13">ATCC30299</strain>
    </source>
</reference>
<evidence type="ECO:0000256" key="9">
    <source>
        <dbReference type="ARBA" id="ARBA00023136"/>
    </source>
</evidence>
<feature type="transmembrane region" description="Helical" evidence="10">
    <location>
        <begin position="642"/>
        <end position="664"/>
    </location>
</feature>
<feature type="transmembrane region" description="Helical" evidence="10">
    <location>
        <begin position="223"/>
        <end position="245"/>
    </location>
</feature>
<dbReference type="Pfam" id="PF00664">
    <property type="entry name" value="ABC_membrane"/>
    <property type="match status" value="2"/>
</dbReference>
<evidence type="ECO:0000256" key="7">
    <source>
        <dbReference type="ARBA" id="ARBA00022840"/>
    </source>
</evidence>
<comment type="caution">
    <text evidence="13">The sequence shown here is derived from an EMBL/GenBank/DDBJ whole genome shotgun (WGS) entry which is preliminary data.</text>
</comment>
<dbReference type="CDD" id="cd18580">
    <property type="entry name" value="ABC_6TM_ABCC_D2"/>
    <property type="match status" value="1"/>
</dbReference>
<keyword evidence="5" id="KW-0677">Repeat</keyword>
<dbReference type="Pfam" id="PF00005">
    <property type="entry name" value="ABC_tran"/>
    <property type="match status" value="2"/>
</dbReference>
<dbReference type="Proteomes" id="UP001162131">
    <property type="component" value="Unassembled WGS sequence"/>
</dbReference>
<accession>A0AAU9J6N2</accession>
<protein>
    <submittedName>
        <fullName evidence="13">Uncharacterized protein</fullName>
    </submittedName>
</protein>
<dbReference type="InterPro" id="IPR011527">
    <property type="entry name" value="ABC1_TM_dom"/>
</dbReference>
<keyword evidence="3" id="KW-0813">Transport</keyword>
<dbReference type="InterPro" id="IPR003593">
    <property type="entry name" value="AAA+_ATPase"/>
</dbReference>
<dbReference type="GO" id="GO:0016887">
    <property type="term" value="F:ATP hydrolysis activity"/>
    <property type="evidence" value="ECO:0007669"/>
    <property type="project" value="InterPro"/>
</dbReference>
<dbReference type="CDD" id="cd03250">
    <property type="entry name" value="ABCC_MRP_domain1"/>
    <property type="match status" value="1"/>
</dbReference>
<feature type="transmembrane region" description="Helical" evidence="10">
    <location>
        <begin position="87"/>
        <end position="113"/>
    </location>
</feature>
<dbReference type="InterPro" id="IPR050173">
    <property type="entry name" value="ABC_transporter_C-like"/>
</dbReference>
<evidence type="ECO:0000256" key="6">
    <source>
        <dbReference type="ARBA" id="ARBA00022741"/>
    </source>
</evidence>
<dbReference type="InterPro" id="IPR003439">
    <property type="entry name" value="ABC_transporter-like_ATP-bd"/>
</dbReference>
<dbReference type="GO" id="GO:0005524">
    <property type="term" value="F:ATP binding"/>
    <property type="evidence" value="ECO:0007669"/>
    <property type="project" value="UniProtKB-KW"/>
</dbReference>
<feature type="domain" description="ABC transmembrane type-1" evidence="12">
    <location>
        <begin position="89"/>
        <end position="365"/>
    </location>
</feature>
<keyword evidence="9 10" id="KW-0472">Membrane</keyword>
<feature type="transmembrane region" description="Helical" evidence="10">
    <location>
        <begin position="300"/>
        <end position="326"/>
    </location>
</feature>
<dbReference type="AlphaFoldDB" id="A0AAU9J6N2"/>
<sequence>MELQPLNNLSQSSYTYFPALSTKKPGFFSKTFFTWVKSILDLSKKKDVTVDDTYPLPDGEKAENEELTKNLKKHKLFWAIIRSNIKLILLSVFLGNVCALLDLSAPLFIDWLISYIESDEKPLMTGIYILSSFSIVNILNQILKGKVKFNDMLIEIRVKNSLSNAIYMKVLKASKPPEGLGVNILEVDAEKIYSVFIDLGLFISCPVQAVLSIYLIYLQVGSAIFAGLGVMLMCLVLSYFSSSLLEKYQTKLMTIKDERIEVSSQFLGNIKIIKAYVWENFFKNLIHDIRKRELSSLKSYHLAYSASSYLFWSTPSITAASVFIYYTQIMGESLNPGVTFVTLTTLIILQDSLQVFPYILTSLILCFVSIKRVQKFLDVSDLSELPKGDTVEIKNCSFECEGKTLLNDISLNLKKNEFIAIVGPVGSGKSSLLNAIMGELKVKSGEIRVSDQIAYAPSLESWLQNDSLRNNILFGKPYNESWYSKVIDACSLAQDINSLPDKDLTEIGEKGINLSGGQKARVCLARAVYADKEIYLLDDPLSSVDNFVASSIMNNCFLNLLSNKTRILVTHRLNILDKVDRIIVLEDGKISQISEPASLSIQESLIEKDNSKPQEIPHEPKKLIEDEEKESGKVSSKVYKDYFKFSGGYTILVLACISIVLWTATRMSGDIVLKEWSSNPSDAFTLLVLYLCLRIGGDILIPLRAILLNYILGIRASQAIHDKMIESFSRAPVNLFYDVTPIGRILNRLSKDMDEIDGSVPNAIGYIIVLLGETGAVILMALIYIPYLVFALPLFIYFALKIKDAYLGASRELTRLEAISKSPILNHFSETLSGAKLIRAFKQTENFHAKNYNLLNKNSKILYWLGACECWINLYLGLLSSAFIFILLFAIIMLRNDLSAATVGLCLAYVVPLPIDMHYLIFDWAYLENSVISVERAEQYMNIPAEKPSQLPTDKNLVRWPENPSIEFRNVFMKYRPDTPYILKGVNFKIEGSKRIGFVGRTGSGKSSVFLALLRIVEIDKGIIFIDGVDISHIGLDKLRSAITLVPQDPLVFSSTLRKNLDPCQLKSDDEIKKALEEVNLSKFSIDHDIKGSGSNLSAGEKQLISIARAMLANTKVILFDEATAGVDQESDHEIQNLIKGKIFGCTILTIAHRLITVMENDFIIVMQDGIAAEIGNPEELLQKDSLFRKIKDQIH</sequence>
<dbReference type="InterPro" id="IPR017871">
    <property type="entry name" value="ABC_transporter-like_CS"/>
</dbReference>
<dbReference type="FunFam" id="1.20.1560.10:FF:000013">
    <property type="entry name" value="ABC transporter C family member 2"/>
    <property type="match status" value="1"/>
</dbReference>
<dbReference type="PROSITE" id="PS50929">
    <property type="entry name" value="ABC_TM1F"/>
    <property type="match status" value="2"/>
</dbReference>
<keyword evidence="14" id="KW-1185">Reference proteome</keyword>
<keyword evidence="8 10" id="KW-1133">Transmembrane helix</keyword>
<feature type="domain" description="ABC transmembrane type-1" evidence="12">
    <location>
        <begin position="653"/>
        <end position="911"/>
    </location>
</feature>
<dbReference type="SUPFAM" id="SSF90123">
    <property type="entry name" value="ABC transporter transmembrane region"/>
    <property type="match status" value="2"/>
</dbReference>
<evidence type="ECO:0000259" key="11">
    <source>
        <dbReference type="PROSITE" id="PS50893"/>
    </source>
</evidence>
<name>A0AAU9J6N2_9CILI</name>
<feature type="transmembrane region" description="Helical" evidence="10">
    <location>
        <begin position="776"/>
        <end position="800"/>
    </location>
</feature>
<dbReference type="InterPro" id="IPR044746">
    <property type="entry name" value="ABCC_6TM_D1"/>
</dbReference>
<keyword evidence="4 10" id="KW-0812">Transmembrane</keyword>
<evidence type="ECO:0000256" key="3">
    <source>
        <dbReference type="ARBA" id="ARBA00022448"/>
    </source>
</evidence>
<feature type="domain" description="ABC transporter" evidence="11">
    <location>
        <begin position="391"/>
        <end position="612"/>
    </location>
</feature>
<comment type="similarity">
    <text evidence="2">Belongs to the ABC transporter superfamily. ABCC family. Conjugate transporter (TC 3.A.1.208) subfamily.</text>
</comment>
<dbReference type="FunFam" id="3.40.50.300:FF:000630">
    <property type="entry name" value="ATP-binding cassette (ABC) transporter, putative"/>
    <property type="match status" value="1"/>
</dbReference>
<feature type="domain" description="ABC transporter" evidence="11">
    <location>
        <begin position="966"/>
        <end position="1194"/>
    </location>
</feature>
<dbReference type="PROSITE" id="PS50893">
    <property type="entry name" value="ABC_TRANSPORTER_2"/>
    <property type="match status" value="2"/>
</dbReference>
<evidence type="ECO:0000313" key="14">
    <source>
        <dbReference type="Proteomes" id="UP001162131"/>
    </source>
</evidence>
<gene>
    <name evidence="13" type="ORF">BSTOLATCC_MIC32806</name>
</gene>
<feature type="transmembrane region" description="Helical" evidence="10">
    <location>
        <begin position="906"/>
        <end position="927"/>
    </location>
</feature>
<dbReference type="GO" id="GO:0016020">
    <property type="term" value="C:membrane"/>
    <property type="evidence" value="ECO:0007669"/>
    <property type="project" value="UniProtKB-SubCell"/>
</dbReference>
<evidence type="ECO:0000256" key="4">
    <source>
        <dbReference type="ARBA" id="ARBA00022692"/>
    </source>
</evidence>
<dbReference type="Gene3D" id="3.40.50.300">
    <property type="entry name" value="P-loop containing nucleotide triphosphate hydrolases"/>
    <property type="match status" value="2"/>
</dbReference>
<dbReference type="GO" id="GO:0140359">
    <property type="term" value="F:ABC-type transporter activity"/>
    <property type="evidence" value="ECO:0007669"/>
    <property type="project" value="InterPro"/>
</dbReference>
<evidence type="ECO:0000256" key="5">
    <source>
        <dbReference type="ARBA" id="ARBA00022737"/>
    </source>
</evidence>
<evidence type="ECO:0000256" key="1">
    <source>
        <dbReference type="ARBA" id="ARBA00004141"/>
    </source>
</evidence>